<gene>
    <name evidence="10" type="primary">gpmI</name>
    <name evidence="16" type="ORF">JOC47_001662</name>
</gene>
<dbReference type="InterPro" id="IPR006124">
    <property type="entry name" value="Metalloenzyme"/>
</dbReference>
<evidence type="ECO:0000256" key="5">
    <source>
        <dbReference type="ARBA" id="ARBA00022723"/>
    </source>
</evidence>
<reference evidence="16" key="1">
    <citation type="submission" date="2021-01" db="EMBL/GenBank/DDBJ databases">
        <title>Genomic Encyclopedia of Type Strains, Phase IV (KMG-IV): sequencing the most valuable type-strain genomes for metagenomic binning, comparative biology and taxonomic classification.</title>
        <authorList>
            <person name="Goeker M."/>
        </authorList>
    </citation>
    <scope>NUCLEOTIDE SEQUENCE</scope>
    <source>
        <strain evidence="16">DSM 23230</strain>
    </source>
</reference>
<dbReference type="GO" id="GO:0006007">
    <property type="term" value="P:glucose catabolic process"/>
    <property type="evidence" value="ECO:0007669"/>
    <property type="project" value="InterPro"/>
</dbReference>
<feature type="active site" description="Phosphoserine intermediate" evidence="10 11">
    <location>
        <position position="63"/>
    </location>
</feature>
<evidence type="ECO:0000256" key="6">
    <source>
        <dbReference type="ARBA" id="ARBA00023152"/>
    </source>
</evidence>
<comment type="caution">
    <text evidence="16">The sequence shown here is derived from an EMBL/GenBank/DDBJ whole genome shotgun (WGS) entry which is preliminary data.</text>
</comment>
<feature type="binding site" evidence="10 13">
    <location>
        <position position="13"/>
    </location>
    <ligand>
        <name>Mn(2+)</name>
        <dbReference type="ChEBI" id="CHEBI:29035"/>
        <label>2</label>
    </ligand>
</feature>
<dbReference type="PIRSF" id="PIRSF001492">
    <property type="entry name" value="IPGAM"/>
    <property type="match status" value="1"/>
</dbReference>
<dbReference type="AlphaFoldDB" id="A0A938XUZ0"/>
<dbReference type="CDD" id="cd16010">
    <property type="entry name" value="iPGM"/>
    <property type="match status" value="1"/>
</dbReference>
<keyword evidence="5 10" id="KW-0479">Metal-binding</keyword>
<dbReference type="GO" id="GO:0004619">
    <property type="term" value="F:phosphoglycerate mutase activity"/>
    <property type="evidence" value="ECO:0007669"/>
    <property type="project" value="UniProtKB-UniRule"/>
</dbReference>
<evidence type="ECO:0000256" key="2">
    <source>
        <dbReference type="ARBA" id="ARBA00004798"/>
    </source>
</evidence>
<evidence type="ECO:0000259" key="15">
    <source>
        <dbReference type="Pfam" id="PF06415"/>
    </source>
</evidence>
<evidence type="ECO:0000259" key="14">
    <source>
        <dbReference type="Pfam" id="PF01676"/>
    </source>
</evidence>
<feature type="binding site" evidence="10 13">
    <location>
        <position position="63"/>
    </location>
    <ligand>
        <name>Mn(2+)</name>
        <dbReference type="ChEBI" id="CHEBI:29035"/>
        <label>2</label>
    </ligand>
</feature>
<dbReference type="GO" id="GO:0030145">
    <property type="term" value="F:manganese ion binding"/>
    <property type="evidence" value="ECO:0007669"/>
    <property type="project" value="UniProtKB-UniRule"/>
</dbReference>
<dbReference type="InterPro" id="IPR005995">
    <property type="entry name" value="Pgm_bpd_ind"/>
</dbReference>
<feature type="binding site" evidence="10 13">
    <location>
        <position position="443"/>
    </location>
    <ligand>
        <name>Mn(2+)</name>
        <dbReference type="ChEBI" id="CHEBI:29035"/>
        <label>2</label>
    </ligand>
</feature>
<evidence type="ECO:0000256" key="3">
    <source>
        <dbReference type="ARBA" id="ARBA00008819"/>
    </source>
</evidence>
<dbReference type="Gene3D" id="3.40.1450.10">
    <property type="entry name" value="BPG-independent phosphoglycerate mutase, domain B"/>
    <property type="match status" value="1"/>
</dbReference>
<evidence type="ECO:0000313" key="17">
    <source>
        <dbReference type="Proteomes" id="UP000774000"/>
    </source>
</evidence>
<dbReference type="PANTHER" id="PTHR31637:SF0">
    <property type="entry name" value="2,3-BISPHOSPHOGLYCERATE-INDEPENDENT PHOSPHOGLYCERATE MUTASE"/>
    <property type="match status" value="1"/>
</dbReference>
<feature type="binding site" evidence="10 13">
    <location>
        <position position="462"/>
    </location>
    <ligand>
        <name>Mn(2+)</name>
        <dbReference type="ChEBI" id="CHEBI:29035"/>
        <label>1</label>
    </ligand>
</feature>
<feature type="binding site" evidence="10 12">
    <location>
        <begin position="154"/>
        <end position="155"/>
    </location>
    <ligand>
        <name>substrate</name>
    </ligand>
</feature>
<comment type="subunit">
    <text evidence="10">Monomer.</text>
</comment>
<feature type="domain" description="BPG-independent PGAM N-terminal" evidence="15">
    <location>
        <begin position="83"/>
        <end position="299"/>
    </location>
</feature>
<dbReference type="SUPFAM" id="SSF53649">
    <property type="entry name" value="Alkaline phosphatase-like"/>
    <property type="match status" value="1"/>
</dbReference>
<evidence type="ECO:0000256" key="9">
    <source>
        <dbReference type="ARBA" id="ARBA00071648"/>
    </source>
</evidence>
<feature type="binding site" evidence="10 12">
    <location>
        <begin position="261"/>
        <end position="264"/>
    </location>
    <ligand>
        <name>substrate</name>
    </ligand>
</feature>
<dbReference type="Gene3D" id="3.40.720.10">
    <property type="entry name" value="Alkaline Phosphatase, subunit A"/>
    <property type="match status" value="1"/>
</dbReference>
<evidence type="ECO:0000256" key="4">
    <source>
        <dbReference type="ARBA" id="ARBA00012026"/>
    </source>
</evidence>
<feature type="domain" description="Metalloenzyme" evidence="14">
    <location>
        <begin position="5"/>
        <end position="501"/>
    </location>
</feature>
<evidence type="ECO:0000256" key="10">
    <source>
        <dbReference type="HAMAP-Rule" id="MF_01038"/>
    </source>
</evidence>
<dbReference type="Proteomes" id="UP000774000">
    <property type="component" value="Unassembled WGS sequence"/>
</dbReference>
<comment type="catalytic activity">
    <reaction evidence="1 10">
        <text>(2R)-2-phosphoglycerate = (2R)-3-phosphoglycerate</text>
        <dbReference type="Rhea" id="RHEA:15901"/>
        <dbReference type="ChEBI" id="CHEBI:58272"/>
        <dbReference type="ChEBI" id="CHEBI:58289"/>
        <dbReference type="EC" id="5.4.2.12"/>
    </reaction>
</comment>
<feature type="binding site" evidence="10 13">
    <location>
        <position position="444"/>
    </location>
    <ligand>
        <name>Mn(2+)</name>
        <dbReference type="ChEBI" id="CHEBI:29035"/>
        <label>2</label>
    </ligand>
</feature>
<evidence type="ECO:0000256" key="1">
    <source>
        <dbReference type="ARBA" id="ARBA00000370"/>
    </source>
</evidence>
<feature type="binding site" evidence="10 12">
    <location>
        <position position="124"/>
    </location>
    <ligand>
        <name>substrate</name>
    </ligand>
</feature>
<dbReference type="Pfam" id="PF01676">
    <property type="entry name" value="Metalloenzyme"/>
    <property type="match status" value="1"/>
</dbReference>
<dbReference type="InterPro" id="IPR036646">
    <property type="entry name" value="PGAM_B_sf"/>
</dbReference>
<dbReference type="EC" id="5.4.2.12" evidence="4 10"/>
<evidence type="ECO:0000313" key="16">
    <source>
        <dbReference type="EMBL" id="MBM7556811.1"/>
    </source>
</evidence>
<feature type="binding site" evidence="10 12">
    <location>
        <position position="186"/>
    </location>
    <ligand>
        <name>substrate</name>
    </ligand>
</feature>
<comment type="pathway">
    <text evidence="2 10">Carbohydrate degradation; glycolysis; pyruvate from D-glyceraldehyde 3-phosphate: step 3/5.</text>
</comment>
<comment type="cofactor">
    <cofactor evidence="10">
        <name>Mn(2+)</name>
        <dbReference type="ChEBI" id="CHEBI:29035"/>
    </cofactor>
    <text evidence="10">Binds 2 manganese ions per subunit.</text>
</comment>
<dbReference type="RefSeq" id="WP_204701586.1">
    <property type="nucleotide sequence ID" value="NZ_JAFBDQ010000007.1"/>
</dbReference>
<dbReference type="InterPro" id="IPR011258">
    <property type="entry name" value="BPG-indep_PGM_N"/>
</dbReference>
<dbReference type="InterPro" id="IPR017850">
    <property type="entry name" value="Alkaline_phosphatase_core_sf"/>
</dbReference>
<dbReference type="Pfam" id="PF06415">
    <property type="entry name" value="iPGM_N"/>
    <property type="match status" value="1"/>
</dbReference>
<evidence type="ECO:0000256" key="13">
    <source>
        <dbReference type="PIRSR" id="PIRSR001492-3"/>
    </source>
</evidence>
<keyword evidence="7 10" id="KW-0464">Manganese</keyword>
<dbReference type="GO" id="GO:0005737">
    <property type="term" value="C:cytoplasm"/>
    <property type="evidence" value="ECO:0007669"/>
    <property type="project" value="InterPro"/>
</dbReference>
<keyword evidence="6 10" id="KW-0324">Glycolysis</keyword>
<name>A0A938XUZ0_9FIRM</name>
<proteinExistence type="inferred from homology"/>
<protein>
    <recommendedName>
        <fullName evidence="9 10">2,3-bisphosphoglycerate-independent phosphoglycerate mutase</fullName>
        <shortName evidence="10">BPG-independent PGAM</shortName>
        <shortName evidence="10">Phosphoglyceromutase</shortName>
        <shortName evidence="10">iPGM</shortName>
        <ecNumber evidence="4 10">5.4.2.12</ecNumber>
    </recommendedName>
</protein>
<organism evidence="16 17">
    <name type="scientific">Halanaerobacter jeridensis</name>
    <dbReference type="NCBI Taxonomy" id="706427"/>
    <lineage>
        <taxon>Bacteria</taxon>
        <taxon>Bacillati</taxon>
        <taxon>Bacillota</taxon>
        <taxon>Clostridia</taxon>
        <taxon>Halanaerobiales</taxon>
        <taxon>Halobacteroidaceae</taxon>
        <taxon>Halanaerobacter</taxon>
    </lineage>
</organism>
<evidence type="ECO:0000256" key="11">
    <source>
        <dbReference type="PIRSR" id="PIRSR001492-1"/>
    </source>
</evidence>
<keyword evidence="17" id="KW-1185">Reference proteome</keyword>
<feature type="binding site" evidence="10 13">
    <location>
        <position position="406"/>
    </location>
    <ligand>
        <name>Mn(2+)</name>
        <dbReference type="ChEBI" id="CHEBI:29035"/>
        <label>1</label>
    </ligand>
</feature>
<feature type="binding site" evidence="10 13">
    <location>
        <position position="402"/>
    </location>
    <ligand>
        <name>Mn(2+)</name>
        <dbReference type="ChEBI" id="CHEBI:29035"/>
        <label>1</label>
    </ligand>
</feature>
<dbReference type="NCBIfam" id="TIGR01307">
    <property type="entry name" value="pgm_bpd_ind"/>
    <property type="match status" value="1"/>
</dbReference>
<feature type="binding site" evidence="10 12">
    <location>
        <position position="335"/>
    </location>
    <ligand>
        <name>substrate</name>
    </ligand>
</feature>
<dbReference type="GO" id="GO:0006096">
    <property type="term" value="P:glycolytic process"/>
    <property type="evidence" value="ECO:0007669"/>
    <property type="project" value="UniProtKB-UniRule"/>
</dbReference>
<dbReference type="FunFam" id="3.40.1450.10:FF:000001">
    <property type="entry name" value="2,3-bisphosphoglycerate-independent phosphoglycerate mutase"/>
    <property type="match status" value="1"/>
</dbReference>
<keyword evidence="8 10" id="KW-0413">Isomerase</keyword>
<comment type="function">
    <text evidence="10">Catalyzes the interconversion of 2-phosphoglycerate and 3-phosphoglycerate.</text>
</comment>
<sequence length="513" mass="56904">MNVPKPLALIILDGFGCNSREEMNGVKAADTPNFDKLWAEYPHTEVRAAGEAVGLPEGQMGNSEVGHMNLGSGRIVYQDFTRINLAVENDELIERDAIAEAVENVKENDSALHLLGLVSDGGVHSHIKHLFGFLEMAERKNLDEVYVHAILDGRDTPPQSAEKYIKELEEKMDELGVGEIATIGGRYYYMDRDNNWERTEKAYNTMCFGEGNESEAALDAITNSYDDDATDEFVEPTVITKDGNPVANVATDDSVIFFNFRSDRARQLTRALNDIEFNGFDRQEGYPEPEVVCMTEYDETIDAPVAFPPTDLENVLSKVLADNTKTQLRIAETEKYAHVTFFFNGGKEKAYSGEDREIIPSPDVATYDMKPEMSAYEVKDEVVNRIESDKYDVIVLNYANPDMVGHTGDFDAVVEALEAVDECLGETIEAIQEQGGAALVTADHGNSEQMKDYETGEPFTAHTSNLVPLIYVNDEDKDAELIENGKLADFAPTILDLLGIEAPEEMTGDNLIK</sequence>
<dbReference type="HAMAP" id="MF_01038">
    <property type="entry name" value="GpmI"/>
    <property type="match status" value="1"/>
</dbReference>
<evidence type="ECO:0000256" key="8">
    <source>
        <dbReference type="ARBA" id="ARBA00023235"/>
    </source>
</evidence>
<dbReference type="EMBL" id="JAFBDQ010000007">
    <property type="protein sequence ID" value="MBM7556811.1"/>
    <property type="molecule type" value="Genomic_DNA"/>
</dbReference>
<feature type="binding site" evidence="10 12">
    <location>
        <position position="192"/>
    </location>
    <ligand>
        <name>substrate</name>
    </ligand>
</feature>
<dbReference type="PANTHER" id="PTHR31637">
    <property type="entry name" value="2,3-BISPHOSPHOGLYCERATE-INDEPENDENT PHOSPHOGLYCERATE MUTASE"/>
    <property type="match status" value="1"/>
</dbReference>
<comment type="similarity">
    <text evidence="3 10">Belongs to the BPG-independent phosphoglycerate mutase family.</text>
</comment>
<evidence type="ECO:0000256" key="7">
    <source>
        <dbReference type="ARBA" id="ARBA00023211"/>
    </source>
</evidence>
<dbReference type="SUPFAM" id="SSF64158">
    <property type="entry name" value="2,3-Bisphosphoglycerate-independent phosphoglycerate mutase, substrate-binding domain"/>
    <property type="match status" value="1"/>
</dbReference>
<accession>A0A938XUZ0</accession>
<evidence type="ECO:0000256" key="12">
    <source>
        <dbReference type="PIRSR" id="PIRSR001492-2"/>
    </source>
</evidence>